<reference evidence="1 2" key="1">
    <citation type="submission" date="2018-03" db="EMBL/GenBank/DDBJ databases">
        <authorList>
            <person name="Keele B.F."/>
        </authorList>
    </citation>
    <scope>NUCLEOTIDE SEQUENCE [LARGE SCALE GENOMIC DNA]</scope>
    <source>
        <strain evidence="1 2">AU19729</strain>
    </source>
</reference>
<sequence>MEHERLVRADPVRDAAIKSGYNMCDASCFVMLGRKIDSLNMNADAPLVAQIIEPTHRRARTA</sequence>
<dbReference type="EMBL" id="PVGH01000079">
    <property type="protein sequence ID" value="PRF58289.1"/>
    <property type="molecule type" value="Genomic_DNA"/>
</dbReference>
<dbReference type="AlphaFoldDB" id="A0A2S9MIJ6"/>
<gene>
    <name evidence="1" type="ORF">C6Q15_20175</name>
</gene>
<dbReference type="GeneID" id="89569899"/>
<proteinExistence type="predicted"/>
<organism evidence="1 2">
    <name type="scientific">Burkholderia multivorans</name>
    <dbReference type="NCBI Taxonomy" id="87883"/>
    <lineage>
        <taxon>Bacteria</taxon>
        <taxon>Pseudomonadati</taxon>
        <taxon>Pseudomonadota</taxon>
        <taxon>Betaproteobacteria</taxon>
        <taxon>Burkholderiales</taxon>
        <taxon>Burkholderiaceae</taxon>
        <taxon>Burkholderia</taxon>
        <taxon>Burkholderia cepacia complex</taxon>
    </lineage>
</organism>
<evidence type="ECO:0000313" key="1">
    <source>
        <dbReference type="EMBL" id="PRF58289.1"/>
    </source>
</evidence>
<accession>A0A2S9MIJ6</accession>
<evidence type="ECO:0000313" key="2">
    <source>
        <dbReference type="Proteomes" id="UP000238982"/>
    </source>
</evidence>
<comment type="caution">
    <text evidence="1">The sequence shown here is derived from an EMBL/GenBank/DDBJ whole genome shotgun (WGS) entry which is preliminary data.</text>
</comment>
<protein>
    <submittedName>
        <fullName evidence="1">Uncharacterized protein</fullName>
    </submittedName>
</protein>
<dbReference type="RefSeq" id="WP_105796543.1">
    <property type="nucleotide sequence ID" value="NZ_CAJHDF010000005.1"/>
</dbReference>
<name>A0A2S9MIJ6_9BURK</name>
<dbReference type="Proteomes" id="UP000238982">
    <property type="component" value="Unassembled WGS sequence"/>
</dbReference>